<dbReference type="InterPro" id="IPR002416">
    <property type="entry name" value="T2SS_protein-GspH"/>
</dbReference>
<dbReference type="OrthoDB" id="6121517at2"/>
<dbReference type="InterPro" id="IPR045584">
    <property type="entry name" value="Pilin-like"/>
</dbReference>
<evidence type="ECO:0000256" key="2">
    <source>
        <dbReference type="ARBA" id="ARBA00008358"/>
    </source>
</evidence>
<keyword evidence="8" id="KW-0472">Membrane</keyword>
<protein>
    <recommendedName>
        <fullName evidence="9">Type II secretion system protein I</fullName>
        <shortName evidence="9">T2SS minor pseudopilin I</shortName>
    </recommendedName>
</protein>
<reference evidence="11 12" key="1">
    <citation type="journal article" date="2019" name="Biochem. Eng. J.">
        <title>Metabolic engineering of the marine bacteria Neptunomonas concharum for the production of acetoin and meso-2,3-butanediol from acetate.</title>
        <authorList>
            <person name="Li W."/>
            <person name="Pu N."/>
            <person name="Liu C.-X."/>
            <person name="Yuan Q.-P."/>
            <person name="Li Z.-J."/>
        </authorList>
    </citation>
    <scope>NUCLEOTIDE SEQUENCE [LARGE SCALE GENOMIC DNA]</scope>
    <source>
        <strain evidence="11 12">JCM17730</strain>
    </source>
</reference>
<gene>
    <name evidence="11" type="primary">gspI</name>
    <name evidence="11" type="ORF">F0U83_01090</name>
</gene>
<evidence type="ECO:0000256" key="7">
    <source>
        <dbReference type="ARBA" id="ARBA00022989"/>
    </source>
</evidence>
<evidence type="ECO:0000259" key="10">
    <source>
        <dbReference type="Pfam" id="PF02501"/>
    </source>
</evidence>
<dbReference type="SUPFAM" id="SSF54523">
    <property type="entry name" value="Pili subunits"/>
    <property type="match status" value="1"/>
</dbReference>
<dbReference type="RefSeq" id="WP_138986111.1">
    <property type="nucleotide sequence ID" value="NZ_CP043869.1"/>
</dbReference>
<evidence type="ECO:0000256" key="8">
    <source>
        <dbReference type="ARBA" id="ARBA00023136"/>
    </source>
</evidence>
<evidence type="ECO:0000313" key="11">
    <source>
        <dbReference type="EMBL" id="QEQ95407.1"/>
    </source>
</evidence>
<evidence type="ECO:0000256" key="9">
    <source>
        <dbReference type="RuleBase" id="RU368030"/>
    </source>
</evidence>
<dbReference type="PROSITE" id="PS00409">
    <property type="entry name" value="PROKAR_NTER_METHYL"/>
    <property type="match status" value="1"/>
</dbReference>
<dbReference type="GO" id="GO:0015627">
    <property type="term" value="C:type II protein secretion system complex"/>
    <property type="evidence" value="ECO:0007669"/>
    <property type="project" value="UniProtKB-UniRule"/>
</dbReference>
<organism evidence="11 12">
    <name type="scientific">Neptunomonas concharum</name>
    <dbReference type="NCBI Taxonomy" id="1031538"/>
    <lineage>
        <taxon>Bacteria</taxon>
        <taxon>Pseudomonadati</taxon>
        <taxon>Pseudomonadota</taxon>
        <taxon>Gammaproteobacteria</taxon>
        <taxon>Oceanospirillales</taxon>
        <taxon>Oceanospirillaceae</taxon>
        <taxon>Neptunomonas</taxon>
    </lineage>
</organism>
<evidence type="ECO:0000313" key="12">
    <source>
        <dbReference type="Proteomes" id="UP000324760"/>
    </source>
</evidence>
<dbReference type="InterPro" id="IPR003413">
    <property type="entry name" value="T2SS_GspI_C"/>
</dbReference>
<evidence type="ECO:0000256" key="6">
    <source>
        <dbReference type="ARBA" id="ARBA00022692"/>
    </source>
</evidence>
<dbReference type="EMBL" id="CP043869">
    <property type="protein sequence ID" value="QEQ95407.1"/>
    <property type="molecule type" value="Genomic_DNA"/>
</dbReference>
<dbReference type="InterPro" id="IPR010052">
    <property type="entry name" value="T2SS_protein-GspI"/>
</dbReference>
<keyword evidence="7" id="KW-1133">Transmembrane helix</keyword>
<evidence type="ECO:0000256" key="5">
    <source>
        <dbReference type="ARBA" id="ARBA00022519"/>
    </source>
</evidence>
<dbReference type="NCBIfam" id="TIGR01707">
    <property type="entry name" value="gspI"/>
    <property type="match status" value="1"/>
</dbReference>
<comment type="similarity">
    <text evidence="2 9">Belongs to the GSP I family.</text>
</comment>
<sequence>MHRPSKQRGFTLLEVMVALFILAVSAAALSRAVSQATESTYQLEIRQHAGWVAHNQLSLVLAGAEQNLDGFSQFAGQSFYWKASIATTELKNFRRITIEVSEKSQPDYLLAELTGFQHE</sequence>
<comment type="PTM">
    <text evidence="9">Cleaved by prepilin peptidase.</text>
</comment>
<feature type="domain" description="Type II secretion system protein GspI C-terminal" evidence="10">
    <location>
        <begin position="43"/>
        <end position="117"/>
    </location>
</feature>
<dbReference type="AlphaFoldDB" id="A0A5P1R6Z7"/>
<dbReference type="Gene3D" id="3.30.1300.30">
    <property type="entry name" value="GSPII I/J protein-like"/>
    <property type="match status" value="1"/>
</dbReference>
<name>A0A5P1R6Z7_9GAMM</name>
<keyword evidence="12" id="KW-1185">Reference proteome</keyword>
<comment type="subcellular location">
    <subcellularLocation>
        <location evidence="1 9">Cell inner membrane</location>
        <topology evidence="1 9">Single-pass membrane protein</topology>
    </subcellularLocation>
</comment>
<dbReference type="Pfam" id="PF07963">
    <property type="entry name" value="N_methyl"/>
    <property type="match status" value="1"/>
</dbReference>
<dbReference type="GO" id="GO:0005886">
    <property type="term" value="C:plasma membrane"/>
    <property type="evidence" value="ECO:0007669"/>
    <property type="project" value="UniProtKB-SubCell"/>
</dbReference>
<dbReference type="GO" id="GO:0015628">
    <property type="term" value="P:protein secretion by the type II secretion system"/>
    <property type="evidence" value="ECO:0007669"/>
    <property type="project" value="UniProtKB-UniRule"/>
</dbReference>
<keyword evidence="4 9" id="KW-0488">Methylation</keyword>
<accession>A0A5P1R6Z7</accession>
<keyword evidence="6" id="KW-0812">Transmembrane</keyword>
<dbReference type="PRINTS" id="PR00885">
    <property type="entry name" value="BCTERIALGSPH"/>
</dbReference>
<proteinExistence type="inferred from homology"/>
<keyword evidence="3" id="KW-1003">Cell membrane</keyword>
<dbReference type="NCBIfam" id="TIGR02532">
    <property type="entry name" value="IV_pilin_GFxxxE"/>
    <property type="match status" value="1"/>
</dbReference>
<dbReference type="Proteomes" id="UP000324760">
    <property type="component" value="Chromosome"/>
</dbReference>
<dbReference type="Pfam" id="PF02501">
    <property type="entry name" value="T2SSI"/>
    <property type="match status" value="1"/>
</dbReference>
<evidence type="ECO:0000256" key="3">
    <source>
        <dbReference type="ARBA" id="ARBA00022475"/>
    </source>
</evidence>
<evidence type="ECO:0000256" key="4">
    <source>
        <dbReference type="ARBA" id="ARBA00022481"/>
    </source>
</evidence>
<comment type="function">
    <text evidence="9">Component of the type II secretion system required for the energy-dependent secretion of extracellular factors such as proteases and toxins from the periplasm.</text>
</comment>
<dbReference type="KEGG" id="ncu:F0U83_01090"/>
<dbReference type="PANTHER" id="PTHR38779:SF2">
    <property type="entry name" value="TYPE II SECRETION SYSTEM PROTEIN I-RELATED"/>
    <property type="match status" value="1"/>
</dbReference>
<evidence type="ECO:0000256" key="1">
    <source>
        <dbReference type="ARBA" id="ARBA00004377"/>
    </source>
</evidence>
<dbReference type="PANTHER" id="PTHR38779">
    <property type="entry name" value="TYPE II SECRETION SYSTEM PROTEIN I-RELATED"/>
    <property type="match status" value="1"/>
</dbReference>
<dbReference type="InterPro" id="IPR012902">
    <property type="entry name" value="N_methyl_site"/>
</dbReference>
<comment type="subunit">
    <text evidence="9">Type II secretion is composed of four main components: the outer membrane complex, the inner membrane complex, the cytoplasmic secretion ATPase and the periplasm-spanning pseudopilus.</text>
</comment>
<keyword evidence="5 9" id="KW-0997">Cell inner membrane</keyword>